<comment type="caution">
    <text evidence="1">The sequence shown here is derived from an EMBL/GenBank/DDBJ whole genome shotgun (WGS) entry which is preliminary data.</text>
</comment>
<gene>
    <name evidence="1" type="ORF">KP509_18G043000</name>
</gene>
<reference evidence="1" key="1">
    <citation type="submission" date="2021-08" db="EMBL/GenBank/DDBJ databases">
        <title>WGS assembly of Ceratopteris richardii.</title>
        <authorList>
            <person name="Marchant D.B."/>
            <person name="Chen G."/>
            <person name="Jenkins J."/>
            <person name="Shu S."/>
            <person name="Leebens-Mack J."/>
            <person name="Grimwood J."/>
            <person name="Schmutz J."/>
            <person name="Soltis P."/>
            <person name="Soltis D."/>
            <person name="Chen Z.-H."/>
        </authorList>
    </citation>
    <scope>NUCLEOTIDE SEQUENCE</scope>
    <source>
        <strain evidence="1">Whitten #5841</strain>
        <tissue evidence="1">Leaf</tissue>
    </source>
</reference>
<organism evidence="1 2">
    <name type="scientific">Ceratopteris richardii</name>
    <name type="common">Triangle waterfern</name>
    <dbReference type="NCBI Taxonomy" id="49495"/>
    <lineage>
        <taxon>Eukaryota</taxon>
        <taxon>Viridiplantae</taxon>
        <taxon>Streptophyta</taxon>
        <taxon>Embryophyta</taxon>
        <taxon>Tracheophyta</taxon>
        <taxon>Polypodiopsida</taxon>
        <taxon>Polypodiidae</taxon>
        <taxon>Polypodiales</taxon>
        <taxon>Pteridineae</taxon>
        <taxon>Pteridaceae</taxon>
        <taxon>Parkerioideae</taxon>
        <taxon>Ceratopteris</taxon>
    </lineage>
</organism>
<dbReference type="EMBL" id="CM035423">
    <property type="protein sequence ID" value="KAH7365730.1"/>
    <property type="molecule type" value="Genomic_DNA"/>
</dbReference>
<sequence>MNECGASLQEIFVELGFMVSIGTAAGVNMASINTCALAGCSKPVWASSPGREEPHLTCGNLHHQLLMAGRFNPNMANTYSKILERNAEGFCALSSCEDPPFPDHSWCSRTHYLQWLFDFTSSFHEDQLCKVHGCTRHVFVEEDSTRSEFCGWRHYQKYAMSTAMPEQSRLPRLQEASGPLENPIEVTCDSRSSSRFFLDALRSYVTGGKVPNNISYCEDFFSIHPWEVCTDGQKNPLIVPLIYTSKGKRILKTKNGYHWKQQGRPKDKDGLTVKYYEYELLKGNQQDCNDMVYHMKEYTLKGFKDYSIIKLRNNYQRGKHAASSDQHACLSNDMTPQDAWNSNDVMPQSDELSDIFMNDLSPIISDIDYFGSDIHNPTGMDYS</sequence>
<evidence type="ECO:0000313" key="2">
    <source>
        <dbReference type="Proteomes" id="UP000825935"/>
    </source>
</evidence>
<protein>
    <submittedName>
        <fullName evidence="1">Uncharacterized protein</fullName>
    </submittedName>
</protein>
<dbReference type="Proteomes" id="UP000825935">
    <property type="component" value="Chromosome 18"/>
</dbReference>
<name>A0A8T2SSC5_CERRI</name>
<proteinExistence type="predicted"/>
<dbReference type="AlphaFoldDB" id="A0A8T2SSC5"/>
<dbReference type="OrthoDB" id="1914601at2759"/>
<keyword evidence="2" id="KW-1185">Reference proteome</keyword>
<accession>A0A8T2SSC5</accession>
<dbReference type="OMA" id="SESHYCE"/>
<evidence type="ECO:0000313" key="1">
    <source>
        <dbReference type="EMBL" id="KAH7365730.1"/>
    </source>
</evidence>